<accession>A0A857C282</accession>
<sequence>MIDALARTYLIALRAEDQVLPPLEAPRQIWRPVKRRAANPPTACEDK</sequence>
<name>A0A857C282_9HYPH</name>
<dbReference type="EMBL" id="CP046908">
    <property type="protein sequence ID" value="QGZ33046.1"/>
    <property type="molecule type" value="Genomic_DNA"/>
</dbReference>
<evidence type="ECO:0000313" key="1">
    <source>
        <dbReference type="EMBL" id="QGZ33046.1"/>
    </source>
</evidence>
<reference evidence="1 2" key="1">
    <citation type="submission" date="2019-12" db="EMBL/GenBank/DDBJ databases">
        <title>The genome of Stappia indica PHM037.</title>
        <authorList>
            <person name="Kacar D."/>
            <person name="Galan B."/>
            <person name="Canedo L."/>
            <person name="Rodriguez P."/>
            <person name="de la Calle F."/>
            <person name="Garcia J.L."/>
        </authorList>
    </citation>
    <scope>NUCLEOTIDE SEQUENCE [LARGE SCALE GENOMIC DNA]</scope>
    <source>
        <strain evidence="1 2">PHM037</strain>
    </source>
</reference>
<proteinExistence type="predicted"/>
<dbReference type="RefSeq" id="WP_158192083.1">
    <property type="nucleotide sequence ID" value="NZ_CP046908.1"/>
</dbReference>
<evidence type="ECO:0000313" key="2">
    <source>
        <dbReference type="Proteomes" id="UP000435648"/>
    </source>
</evidence>
<gene>
    <name evidence="1" type="ORF">GH266_00095</name>
</gene>
<protein>
    <submittedName>
        <fullName evidence="1">Uncharacterized protein</fullName>
    </submittedName>
</protein>
<organism evidence="1 2">
    <name type="scientific">Stappia indica</name>
    <dbReference type="NCBI Taxonomy" id="538381"/>
    <lineage>
        <taxon>Bacteria</taxon>
        <taxon>Pseudomonadati</taxon>
        <taxon>Pseudomonadota</taxon>
        <taxon>Alphaproteobacteria</taxon>
        <taxon>Hyphomicrobiales</taxon>
        <taxon>Stappiaceae</taxon>
        <taxon>Stappia</taxon>
    </lineage>
</organism>
<dbReference type="AlphaFoldDB" id="A0A857C282"/>
<dbReference type="Proteomes" id="UP000435648">
    <property type="component" value="Chromosome"/>
</dbReference>
<dbReference type="KEGG" id="siw:GH266_00095"/>